<dbReference type="Gene3D" id="3.30.1380.10">
    <property type="match status" value="1"/>
</dbReference>
<evidence type="ECO:0000256" key="1">
    <source>
        <dbReference type="SAM" id="MobiDB-lite"/>
    </source>
</evidence>
<dbReference type="SUPFAM" id="SSF55166">
    <property type="entry name" value="Hedgehog/DD-peptidase"/>
    <property type="match status" value="1"/>
</dbReference>
<accession>A0A932A7H0</accession>
<dbReference type="InterPro" id="IPR009045">
    <property type="entry name" value="Zn_M74/Hedgehog-like"/>
</dbReference>
<feature type="signal peptide" evidence="2">
    <location>
        <begin position="1"/>
        <end position="22"/>
    </location>
</feature>
<feature type="compositionally biased region" description="Low complexity" evidence="1">
    <location>
        <begin position="241"/>
        <end position="270"/>
    </location>
</feature>
<feature type="region of interest" description="Disordered" evidence="1">
    <location>
        <begin position="241"/>
        <end position="281"/>
    </location>
</feature>
<evidence type="ECO:0000256" key="2">
    <source>
        <dbReference type="SAM" id="SignalP"/>
    </source>
</evidence>
<dbReference type="EMBL" id="JACPNR010000006">
    <property type="protein sequence ID" value="MBI2678101.1"/>
    <property type="molecule type" value="Genomic_DNA"/>
</dbReference>
<reference evidence="3" key="1">
    <citation type="submission" date="2020-07" db="EMBL/GenBank/DDBJ databases">
        <title>Huge and variable diversity of episymbiotic CPR bacteria and DPANN archaea in groundwater ecosystems.</title>
        <authorList>
            <person name="He C.Y."/>
            <person name="Keren R."/>
            <person name="Whittaker M."/>
            <person name="Farag I.F."/>
            <person name="Doudna J."/>
            <person name="Cate J.H.D."/>
            <person name="Banfield J.F."/>
        </authorList>
    </citation>
    <scope>NUCLEOTIDE SEQUENCE</scope>
    <source>
        <strain evidence="3">NC_groundwater_580_Pr5_B-0.1um_64_19</strain>
    </source>
</reference>
<dbReference type="Pfam" id="PF18979">
    <property type="entry name" value="DUF5715"/>
    <property type="match status" value="1"/>
</dbReference>
<feature type="chain" id="PRO_5037529881" description="Peptidase M15A C-terminal domain-containing protein" evidence="2">
    <location>
        <begin position="23"/>
        <end position="281"/>
    </location>
</feature>
<gene>
    <name evidence="3" type="ORF">HYX28_04920</name>
</gene>
<dbReference type="Proteomes" id="UP000779809">
    <property type="component" value="Unassembled WGS sequence"/>
</dbReference>
<evidence type="ECO:0008006" key="5">
    <source>
        <dbReference type="Google" id="ProtNLM"/>
    </source>
</evidence>
<evidence type="ECO:0000313" key="4">
    <source>
        <dbReference type="Proteomes" id="UP000779809"/>
    </source>
</evidence>
<protein>
    <recommendedName>
        <fullName evidence="5">Peptidase M15A C-terminal domain-containing protein</fullName>
    </recommendedName>
</protein>
<keyword evidence="2" id="KW-0732">Signal</keyword>
<dbReference type="InterPro" id="IPR043769">
    <property type="entry name" value="DUF5715"/>
</dbReference>
<comment type="caution">
    <text evidence="3">The sequence shown here is derived from an EMBL/GenBank/DDBJ whole genome shotgun (WGS) entry which is preliminary data.</text>
</comment>
<proteinExistence type="predicted"/>
<sequence length="281" mass="31960">MRKKTVLLLALCVLLLDLPLLAAVKNPPLRAGNRSLQKQRKLKKARHLRSSGRRWRLRRIFIPWSPVKGSRESLLRQNERTDDLERIQDDEQLFELTQAGSLIELPSDRTVGVAGNLPEDRRYCRPWTRTFVQDFARDYFDQFHQPLTVTSAVRTVAVQKKLRRHNRNAAEIEGDAASPHLTGATIDIGKRGMTKAQLKWCREYLLEQQNRGSLDVEEEFRQRVFHITVYRDYDLETVRDASAPEAEAPAPDVGLDPASAPAVLAPAASPDLEDNGPSQPR</sequence>
<name>A0A932A7H0_9BACT</name>
<dbReference type="AlphaFoldDB" id="A0A932A7H0"/>
<organism evidence="3 4">
    <name type="scientific">Candidatus Korobacter versatilis</name>
    <dbReference type="NCBI Taxonomy" id="658062"/>
    <lineage>
        <taxon>Bacteria</taxon>
        <taxon>Pseudomonadati</taxon>
        <taxon>Acidobacteriota</taxon>
        <taxon>Terriglobia</taxon>
        <taxon>Terriglobales</taxon>
        <taxon>Candidatus Korobacteraceae</taxon>
        <taxon>Candidatus Korobacter</taxon>
    </lineage>
</organism>
<evidence type="ECO:0000313" key="3">
    <source>
        <dbReference type="EMBL" id="MBI2678101.1"/>
    </source>
</evidence>